<name>A0A075U7K4_9LACO</name>
<dbReference type="SUPFAM" id="SSF47928">
    <property type="entry name" value="N-terminal domain of the delta subunit of the F1F0-ATP synthase"/>
    <property type="match status" value="1"/>
</dbReference>
<dbReference type="NCBIfam" id="TIGR01145">
    <property type="entry name" value="ATP_synt_delta"/>
    <property type="match status" value="1"/>
</dbReference>
<keyword evidence="8" id="KW-1003">Cell membrane</keyword>
<keyword evidence="6 8" id="KW-0139">CF(1)</keyword>
<dbReference type="HAMAP" id="MF_01416">
    <property type="entry name" value="ATP_synth_delta_bact"/>
    <property type="match status" value="1"/>
</dbReference>
<dbReference type="OrthoDB" id="9786633at2"/>
<dbReference type="GO" id="GO:0005886">
    <property type="term" value="C:plasma membrane"/>
    <property type="evidence" value="ECO:0007669"/>
    <property type="project" value="UniProtKB-SubCell"/>
</dbReference>
<dbReference type="InterPro" id="IPR026015">
    <property type="entry name" value="ATP_synth_OSCP/delta_N_sf"/>
</dbReference>
<dbReference type="InterPro" id="IPR000711">
    <property type="entry name" value="ATPase_OSCP/dsu"/>
</dbReference>
<dbReference type="PROSITE" id="PS00389">
    <property type="entry name" value="ATPASE_DELTA"/>
    <property type="match status" value="1"/>
</dbReference>
<reference evidence="10" key="2">
    <citation type="submission" date="2014-08" db="EMBL/GenBank/DDBJ databases">
        <title>Complete genome of Weissella ceti strain WS74 isolated from diseased rainbow trout in Brazil.</title>
        <authorList>
            <person name="Figueiredo H.C.P."/>
            <person name="Leal C.A.G."/>
            <person name="Pereira F.L."/>
            <person name="Soares S.C."/>
            <person name="Dorella F.A."/>
            <person name="Carvalho A.F."/>
            <person name="Azevedo V.A.C."/>
        </authorList>
    </citation>
    <scope>NUCLEOTIDE SEQUENCE [LARGE SCALE GENOMIC DNA]</scope>
    <source>
        <strain evidence="10">WS74</strain>
    </source>
</reference>
<evidence type="ECO:0000256" key="2">
    <source>
        <dbReference type="ARBA" id="ARBA00022448"/>
    </source>
</evidence>
<evidence type="ECO:0000313" key="10">
    <source>
        <dbReference type="Proteomes" id="UP000029079"/>
    </source>
</evidence>
<evidence type="ECO:0000256" key="6">
    <source>
        <dbReference type="ARBA" id="ARBA00023196"/>
    </source>
</evidence>
<dbReference type="PANTHER" id="PTHR11910">
    <property type="entry name" value="ATP SYNTHASE DELTA CHAIN"/>
    <property type="match status" value="1"/>
</dbReference>
<gene>
    <name evidence="8" type="primary">atpH</name>
    <name evidence="9" type="ORF">WS74_1202</name>
</gene>
<protein>
    <recommendedName>
        <fullName evidence="8">ATP synthase subunit delta</fullName>
    </recommendedName>
    <alternativeName>
        <fullName evidence="8">ATP synthase F(1) sector subunit delta</fullName>
    </alternativeName>
    <alternativeName>
        <fullName evidence="8">F-type ATPase subunit delta</fullName>
        <shortName evidence="8">F-ATPase subunit delta</shortName>
    </alternativeName>
</protein>
<dbReference type="Gene3D" id="1.10.520.20">
    <property type="entry name" value="N-terminal domain of the delta subunit of the F1F0-ATP synthase"/>
    <property type="match status" value="1"/>
</dbReference>
<evidence type="ECO:0000313" key="9">
    <source>
        <dbReference type="EMBL" id="AIM63451.1"/>
    </source>
</evidence>
<sequence>MVSNNKVTTAKRYAVALFELSHADNADSVTLEELQVRVAALSSDEVTMRALQSPQVPAAVKEEIMATVSANMTPLGARLLALVFENGRIGDLPLIVDAYRKLVDADQGRVTAEVTTVVALDDAQRERLTLKLKKQFNANEIVLVEKIDPAIIGGVIVQANNVTMDGSIAKKLAQVRQHIVG</sequence>
<dbReference type="PATRIC" id="fig|759620.7.peg.1158"/>
<dbReference type="Proteomes" id="UP000029079">
    <property type="component" value="Chromosome"/>
</dbReference>
<keyword evidence="10" id="KW-1185">Reference proteome</keyword>
<evidence type="ECO:0000256" key="8">
    <source>
        <dbReference type="HAMAP-Rule" id="MF_01416"/>
    </source>
</evidence>
<keyword evidence="4 8" id="KW-0406">Ion transport</keyword>
<dbReference type="RefSeq" id="WP_009765078.1">
    <property type="nucleotide sequence ID" value="NZ_CP009223.1"/>
</dbReference>
<dbReference type="PRINTS" id="PR00125">
    <property type="entry name" value="ATPASEDELTA"/>
</dbReference>
<dbReference type="STRING" id="759620.WS105_1196"/>
<keyword evidence="2 8" id="KW-0813">Transport</keyword>
<keyword evidence="5 8" id="KW-0472">Membrane</keyword>
<dbReference type="EMBL" id="CP009223">
    <property type="protein sequence ID" value="AIM63451.1"/>
    <property type="molecule type" value="Genomic_DNA"/>
</dbReference>
<comment type="function">
    <text evidence="8">This protein is part of the stalk that links CF(0) to CF(1). It either transmits conformational changes from CF(0) to CF(1) or is implicated in proton conduction.</text>
</comment>
<evidence type="ECO:0000256" key="1">
    <source>
        <dbReference type="ARBA" id="ARBA00004370"/>
    </source>
</evidence>
<evidence type="ECO:0000256" key="4">
    <source>
        <dbReference type="ARBA" id="ARBA00023065"/>
    </source>
</evidence>
<dbReference type="Pfam" id="PF00213">
    <property type="entry name" value="OSCP"/>
    <property type="match status" value="1"/>
</dbReference>
<comment type="subcellular location">
    <subcellularLocation>
        <location evidence="8">Cell membrane</location>
        <topology evidence="8">Peripheral membrane protein</topology>
    </subcellularLocation>
    <subcellularLocation>
        <location evidence="1">Membrane</location>
    </subcellularLocation>
</comment>
<dbReference type="AlphaFoldDB" id="A0A075U7K4"/>
<evidence type="ECO:0000256" key="7">
    <source>
        <dbReference type="ARBA" id="ARBA00023310"/>
    </source>
</evidence>
<dbReference type="KEGG" id="wct:WS74_1202"/>
<dbReference type="GO" id="GO:0046933">
    <property type="term" value="F:proton-transporting ATP synthase activity, rotational mechanism"/>
    <property type="evidence" value="ECO:0007669"/>
    <property type="project" value="UniProtKB-UniRule"/>
</dbReference>
<evidence type="ECO:0000256" key="5">
    <source>
        <dbReference type="ARBA" id="ARBA00023136"/>
    </source>
</evidence>
<reference evidence="9 10" key="1">
    <citation type="journal article" date="2014" name="Genome Announc.">
        <title>Complete Genome Sequences of Fish Pathogenic Weissella ceti Strains WS74 and WS105.</title>
        <authorList>
            <person name="Figueiredo H.C."/>
            <person name="Leal C.A."/>
            <person name="Dorella F.A."/>
            <person name="Carvalho A.F."/>
            <person name="Soares S.C."/>
            <person name="Pereira F.L."/>
            <person name="Azevedo V.A."/>
        </authorList>
    </citation>
    <scope>NUCLEOTIDE SEQUENCE [LARGE SCALE GENOMIC DNA]</scope>
    <source>
        <strain evidence="9 10">WS74</strain>
    </source>
</reference>
<comment type="function">
    <text evidence="8">F(1)F(0) ATP synthase produces ATP from ADP in the presence of a proton or sodium gradient. F-type ATPases consist of two structural domains, F(1) containing the extramembraneous catalytic core and F(0) containing the membrane proton channel, linked together by a central stalk and a peripheral stalk. During catalysis, ATP synthesis in the catalytic domain of F(1) is coupled via a rotary mechanism of the central stalk subunits to proton translocation.</text>
</comment>
<comment type="similarity">
    <text evidence="8">Belongs to the ATPase delta chain family.</text>
</comment>
<evidence type="ECO:0000256" key="3">
    <source>
        <dbReference type="ARBA" id="ARBA00022781"/>
    </source>
</evidence>
<dbReference type="KEGG" id="wci:WS105_1196"/>
<dbReference type="InterPro" id="IPR020781">
    <property type="entry name" value="ATPase_OSCP/d_CS"/>
</dbReference>
<keyword evidence="3 8" id="KW-0375">Hydrogen ion transport</keyword>
<accession>A0A075U7K4</accession>
<dbReference type="GO" id="GO:0045259">
    <property type="term" value="C:proton-transporting ATP synthase complex"/>
    <property type="evidence" value="ECO:0007669"/>
    <property type="project" value="UniProtKB-KW"/>
</dbReference>
<keyword evidence="7 8" id="KW-0066">ATP synthesis</keyword>
<organism evidence="9 10">
    <name type="scientific">Weissella ceti</name>
    <dbReference type="NCBI Taxonomy" id="759620"/>
    <lineage>
        <taxon>Bacteria</taxon>
        <taxon>Bacillati</taxon>
        <taxon>Bacillota</taxon>
        <taxon>Bacilli</taxon>
        <taxon>Lactobacillales</taxon>
        <taxon>Lactobacillaceae</taxon>
        <taxon>Weissella</taxon>
    </lineage>
</organism>
<dbReference type="KEGG" id="wce:WS08_1134"/>
<proteinExistence type="inferred from homology"/>